<dbReference type="InterPro" id="IPR039353">
    <property type="entry name" value="TF_Adf1"/>
</dbReference>
<sequence length="185" mass="22014">MDKSRLLKEIARHPAIWDTRINFSSRRVQMHLGWLDVAKVMQCSVDECRRKWNGLRGNYRAELRRLGRRRWRHFREMEFMRDVFFTPPSSTTQVRQMKPVPNSDCGLAFDVEEKLFHVVDRLEPGFDLDEEMGRQWCSDHWMWDLGLELFLSMDATLFPSPPTTPHHLPTWKTSTSDKDTFISKS</sequence>
<feature type="region of interest" description="Disordered" evidence="1">
    <location>
        <begin position="164"/>
        <end position="185"/>
    </location>
</feature>
<dbReference type="GO" id="GO:0006357">
    <property type="term" value="P:regulation of transcription by RNA polymerase II"/>
    <property type="evidence" value="ECO:0007669"/>
    <property type="project" value="TreeGrafter"/>
</dbReference>
<dbReference type="PANTHER" id="PTHR12243:SF67">
    <property type="entry name" value="COREPRESSOR OF PANGOLIN, ISOFORM A-RELATED"/>
    <property type="match status" value="1"/>
</dbReference>
<dbReference type="Pfam" id="PF10545">
    <property type="entry name" value="MADF_DNA_bdg"/>
    <property type="match status" value="1"/>
</dbReference>
<dbReference type="RefSeq" id="XP_016986664.1">
    <property type="nucleotide sequence ID" value="XM_017131175.1"/>
</dbReference>
<dbReference type="SMART" id="SM00595">
    <property type="entry name" value="MADF"/>
    <property type="match status" value="1"/>
</dbReference>
<accession>A0A6P4FC12</accession>
<protein>
    <submittedName>
        <fullName evidence="5">Uncharacterized protein LOC108049841</fullName>
    </submittedName>
</protein>
<organism evidence="5">
    <name type="scientific">Drosophila rhopaloa</name>
    <name type="common">Fruit fly</name>
    <dbReference type="NCBI Taxonomy" id="1041015"/>
    <lineage>
        <taxon>Eukaryota</taxon>
        <taxon>Metazoa</taxon>
        <taxon>Ecdysozoa</taxon>
        <taxon>Arthropoda</taxon>
        <taxon>Hexapoda</taxon>
        <taxon>Insecta</taxon>
        <taxon>Pterygota</taxon>
        <taxon>Neoptera</taxon>
        <taxon>Endopterygota</taxon>
        <taxon>Diptera</taxon>
        <taxon>Brachycera</taxon>
        <taxon>Muscomorpha</taxon>
        <taxon>Ephydroidea</taxon>
        <taxon>Drosophilidae</taxon>
        <taxon>Drosophila</taxon>
        <taxon>Sophophora</taxon>
    </lineage>
</organism>
<reference evidence="4" key="1">
    <citation type="journal article" date="2021" name="Elife">
        <title>Highly contiguous assemblies of 101 drosophilid genomes.</title>
        <authorList>
            <person name="Kim B.Y."/>
            <person name="Wang J.R."/>
            <person name="Miller D.E."/>
            <person name="Barmina O."/>
            <person name="Delaney E."/>
            <person name="Thompson A."/>
            <person name="Comeault A.A."/>
            <person name="Peede D."/>
            <person name="D'Agostino E.R."/>
            <person name="Pelaez J."/>
            <person name="Aguilar J.M."/>
            <person name="Haji D."/>
            <person name="Matsunaga T."/>
            <person name="Armstrong E.E."/>
            <person name="Zych M."/>
            <person name="Ogawa Y."/>
            <person name="Stamenkovic-Radak M."/>
            <person name="Jelic M."/>
            <person name="Veselinovic M.S."/>
            <person name="Tanaskovic M."/>
            <person name="Eric P."/>
            <person name="Gao J.J."/>
            <person name="Katoh T.K."/>
            <person name="Toda M.J."/>
            <person name="Watabe H."/>
            <person name="Watada M."/>
            <person name="Davis J.S."/>
            <person name="Moyle L.C."/>
            <person name="Manoli G."/>
            <person name="Bertolini E."/>
            <person name="Kostal V."/>
            <person name="Hawley R.S."/>
            <person name="Takahashi A."/>
            <person name="Jones C.D."/>
            <person name="Price D.K."/>
            <person name="Whiteman N."/>
            <person name="Kopp A."/>
            <person name="Matute D.R."/>
            <person name="Petrov D.A."/>
        </authorList>
    </citation>
    <scope>NUCLEOTIDE SEQUENCE [LARGE SCALE GENOMIC DNA]</scope>
</reference>
<dbReference type="PANTHER" id="PTHR12243">
    <property type="entry name" value="MADF DOMAIN TRANSCRIPTION FACTOR"/>
    <property type="match status" value="1"/>
</dbReference>
<proteinExistence type="predicted"/>
<reference evidence="3" key="3">
    <citation type="submission" date="2025-05" db="UniProtKB">
        <authorList>
            <consortium name="EnsemblMetazoa"/>
        </authorList>
    </citation>
    <scope>IDENTIFICATION</scope>
</reference>
<dbReference type="GO" id="GO:0005634">
    <property type="term" value="C:nucleus"/>
    <property type="evidence" value="ECO:0007669"/>
    <property type="project" value="TreeGrafter"/>
</dbReference>
<dbReference type="GeneID" id="108049841"/>
<dbReference type="Proteomes" id="UP001652680">
    <property type="component" value="Unassembled WGS sequence"/>
</dbReference>
<evidence type="ECO:0000259" key="2">
    <source>
        <dbReference type="PROSITE" id="PS51029"/>
    </source>
</evidence>
<name>A0A6P4FC12_DRORH</name>
<evidence type="ECO:0000256" key="1">
    <source>
        <dbReference type="SAM" id="MobiDB-lite"/>
    </source>
</evidence>
<reference evidence="5" key="2">
    <citation type="submission" date="2025-04" db="UniProtKB">
        <authorList>
            <consortium name="RefSeq"/>
        </authorList>
    </citation>
    <scope>IDENTIFICATION</scope>
</reference>
<dbReference type="AlphaFoldDB" id="A0A6P4FC12"/>
<evidence type="ECO:0000313" key="4">
    <source>
        <dbReference type="Proteomes" id="UP001652680"/>
    </source>
</evidence>
<dbReference type="EnsemblMetazoa" id="XM_017131175.1">
    <property type="protein sequence ID" value="XP_016986664.1"/>
    <property type="gene ID" value="LOC108049841"/>
</dbReference>
<feature type="compositionally biased region" description="Basic and acidic residues" evidence="1">
    <location>
        <begin position="175"/>
        <end position="185"/>
    </location>
</feature>
<dbReference type="PROSITE" id="PS51029">
    <property type="entry name" value="MADF"/>
    <property type="match status" value="1"/>
</dbReference>
<dbReference type="InterPro" id="IPR006578">
    <property type="entry name" value="MADF-dom"/>
</dbReference>
<evidence type="ECO:0000313" key="5">
    <source>
        <dbReference type="RefSeq" id="XP_016986664.1"/>
    </source>
</evidence>
<evidence type="ECO:0000313" key="3">
    <source>
        <dbReference type="EnsemblMetazoa" id="XP_016986664.1"/>
    </source>
</evidence>
<feature type="domain" description="MADF" evidence="2">
    <location>
        <begin position="5"/>
        <end position="85"/>
    </location>
</feature>
<keyword evidence="4" id="KW-1185">Reference proteome</keyword>
<dbReference type="GO" id="GO:0005667">
    <property type="term" value="C:transcription regulator complex"/>
    <property type="evidence" value="ECO:0007669"/>
    <property type="project" value="TreeGrafter"/>
</dbReference>
<gene>
    <name evidence="5" type="primary">LOC108049841</name>
    <name evidence="3" type="synonym">108049841</name>
</gene>
<dbReference type="OrthoDB" id="5984255at2759"/>